<evidence type="ECO:0000313" key="6">
    <source>
        <dbReference type="EMBL" id="GAJ39386.1"/>
    </source>
</evidence>
<proteinExistence type="predicted"/>
<dbReference type="Gene3D" id="3.40.30.10">
    <property type="entry name" value="Glutaredoxin"/>
    <property type="match status" value="1"/>
</dbReference>
<evidence type="ECO:0000256" key="2">
    <source>
        <dbReference type="ARBA" id="ARBA00022748"/>
    </source>
</evidence>
<feature type="domain" description="Alkyl hydroperoxide reductase subunit C/ Thiol specific antioxidant" evidence="5">
    <location>
        <begin position="38"/>
        <end position="154"/>
    </location>
</feature>
<dbReference type="RefSeq" id="WP_042408394.1">
    <property type="nucleotide sequence ID" value="NZ_BAWO01000019.1"/>
</dbReference>
<dbReference type="GO" id="GO:0017004">
    <property type="term" value="P:cytochrome complex assembly"/>
    <property type="evidence" value="ECO:0007669"/>
    <property type="project" value="UniProtKB-KW"/>
</dbReference>
<dbReference type="GO" id="GO:0016209">
    <property type="term" value="F:antioxidant activity"/>
    <property type="evidence" value="ECO:0007669"/>
    <property type="project" value="InterPro"/>
</dbReference>
<evidence type="ECO:0000256" key="1">
    <source>
        <dbReference type="ARBA" id="ARBA00004196"/>
    </source>
</evidence>
<dbReference type="GO" id="GO:0016491">
    <property type="term" value="F:oxidoreductase activity"/>
    <property type="evidence" value="ECO:0007669"/>
    <property type="project" value="InterPro"/>
</dbReference>
<evidence type="ECO:0000259" key="5">
    <source>
        <dbReference type="Pfam" id="PF00578"/>
    </source>
</evidence>
<keyword evidence="2" id="KW-0201">Cytochrome c-type biogenesis</keyword>
<protein>
    <submittedName>
        <fullName evidence="6">Cytochrome c biogenesis protein ReaA</fullName>
    </submittedName>
</protein>
<dbReference type="InterPro" id="IPR000866">
    <property type="entry name" value="AhpC/TSA"/>
</dbReference>
<evidence type="ECO:0000256" key="4">
    <source>
        <dbReference type="ARBA" id="ARBA00023284"/>
    </source>
</evidence>
<dbReference type="Pfam" id="PF00578">
    <property type="entry name" value="AhpC-TSA"/>
    <property type="match status" value="1"/>
</dbReference>
<keyword evidence="7" id="KW-1185">Reference proteome</keyword>
<dbReference type="OrthoDB" id="25753at2"/>
<dbReference type="InterPro" id="IPR036249">
    <property type="entry name" value="Thioredoxin-like_sf"/>
</dbReference>
<keyword evidence="4" id="KW-0676">Redox-active center</keyword>
<dbReference type="GO" id="GO:0030313">
    <property type="term" value="C:cell envelope"/>
    <property type="evidence" value="ECO:0007669"/>
    <property type="project" value="UniProtKB-SubCell"/>
</dbReference>
<dbReference type="EMBL" id="BAWO01000019">
    <property type="protein sequence ID" value="GAJ39386.1"/>
    <property type="molecule type" value="Genomic_DNA"/>
</dbReference>
<evidence type="ECO:0000256" key="3">
    <source>
        <dbReference type="ARBA" id="ARBA00023157"/>
    </source>
</evidence>
<name>A0A023DEE0_9BACL</name>
<dbReference type="Proteomes" id="UP000023561">
    <property type="component" value="Unassembled WGS sequence"/>
</dbReference>
<comment type="caution">
    <text evidence="6">The sequence shown here is derived from an EMBL/GenBank/DDBJ whole genome shotgun (WGS) entry which is preliminary data.</text>
</comment>
<gene>
    <name evidence="6" type="primary">resA</name>
    <name evidence="6" type="ORF">GCA01S_019_00050</name>
</gene>
<dbReference type="InterPro" id="IPR050553">
    <property type="entry name" value="Thioredoxin_ResA/DsbE_sf"/>
</dbReference>
<dbReference type="CDD" id="cd02966">
    <property type="entry name" value="TlpA_like_family"/>
    <property type="match status" value="1"/>
</dbReference>
<evidence type="ECO:0000313" key="7">
    <source>
        <dbReference type="Proteomes" id="UP000023561"/>
    </source>
</evidence>
<dbReference type="AlphaFoldDB" id="A0A023DEE0"/>
<dbReference type="PANTHER" id="PTHR42852">
    <property type="entry name" value="THIOL:DISULFIDE INTERCHANGE PROTEIN DSBE"/>
    <property type="match status" value="1"/>
</dbReference>
<comment type="subcellular location">
    <subcellularLocation>
        <location evidence="1">Cell envelope</location>
    </subcellularLocation>
</comment>
<keyword evidence="3" id="KW-1015">Disulfide bond</keyword>
<accession>A0A023DEE0</accession>
<dbReference type="SUPFAM" id="SSF52833">
    <property type="entry name" value="Thioredoxin-like"/>
    <property type="match status" value="1"/>
</dbReference>
<dbReference type="NCBIfam" id="NF002854">
    <property type="entry name" value="PRK03147.1"/>
    <property type="match status" value="1"/>
</dbReference>
<sequence>MKKQQRLIMRTVILLLLLAAVGYTIYANFFTEKARVTVGSTAPDFVLTDLNGKEHRLSDYRGKGVFLNFWGTWCKPCEKEMPYINAQYGTYKNEGVEVLAVNVGETKLSVQKFADRFGLTFPIMIDREDQVMNAYDVNQLPATFLIDKNGKVKKIITGTMTEEMVKQYMESIKP</sequence>
<dbReference type="GeneID" id="301194177"/>
<reference evidence="6 7" key="1">
    <citation type="submission" date="2014-04" db="EMBL/GenBank/DDBJ databases">
        <title>Whole genome shotgun sequence of Geobacillus caldoxylosilyticus NBRC 107762.</title>
        <authorList>
            <person name="Hosoyama A."/>
            <person name="Hosoyama Y."/>
            <person name="Katano-Makiyama Y."/>
            <person name="Tsuchikane K."/>
            <person name="Ohji S."/>
            <person name="Ichikawa N."/>
            <person name="Yamazoe A."/>
            <person name="Fujita N."/>
        </authorList>
    </citation>
    <scope>NUCLEOTIDE SEQUENCE [LARGE SCALE GENOMIC DNA]</scope>
    <source>
        <strain evidence="6 7">NBRC 107762</strain>
    </source>
</reference>
<organism evidence="6 7">
    <name type="scientific">Parageobacillus caldoxylosilyticus NBRC 107762</name>
    <dbReference type="NCBI Taxonomy" id="1220594"/>
    <lineage>
        <taxon>Bacteria</taxon>
        <taxon>Bacillati</taxon>
        <taxon>Bacillota</taxon>
        <taxon>Bacilli</taxon>
        <taxon>Bacillales</taxon>
        <taxon>Anoxybacillaceae</taxon>
        <taxon>Saccharococcus</taxon>
    </lineage>
</organism>
<dbReference type="PANTHER" id="PTHR42852:SF6">
    <property type="entry name" value="THIOL:DISULFIDE INTERCHANGE PROTEIN DSBE"/>
    <property type="match status" value="1"/>
</dbReference>